<proteinExistence type="predicted"/>
<dbReference type="GeneID" id="103511876"/>
<evidence type="ECO:0000313" key="3">
    <source>
        <dbReference type="RefSeq" id="XP_008474841.1"/>
    </source>
</evidence>
<dbReference type="InterPro" id="IPR008496">
    <property type="entry name" value="TMEM222/RTE1"/>
</dbReference>
<evidence type="ECO:0000256" key="1">
    <source>
        <dbReference type="SAM" id="Phobius"/>
    </source>
</evidence>
<gene>
    <name evidence="3" type="primary">LOC103511876</name>
</gene>
<accession>A0A1S3D715</accession>
<dbReference type="RefSeq" id="XP_008474841.1">
    <property type="nucleotide sequence ID" value="XM_008476619.2"/>
</dbReference>
<keyword evidence="1" id="KW-1133">Transmembrane helix</keyword>
<feature type="transmembrane region" description="Helical" evidence="1">
    <location>
        <begin position="158"/>
        <end position="179"/>
    </location>
</feature>
<dbReference type="PaxDb" id="121845-A0A1S3D715"/>
<dbReference type="PANTHER" id="PTHR20921">
    <property type="entry name" value="TRANSMEMBRANE PROTEIN 222"/>
    <property type="match status" value="1"/>
</dbReference>
<dbReference type="PANTHER" id="PTHR20921:SF0">
    <property type="entry name" value="TRANSMEMBRANE PROTEIN 222"/>
    <property type="match status" value="1"/>
</dbReference>
<dbReference type="KEGG" id="dci:103511876"/>
<organism evidence="2 3">
    <name type="scientific">Diaphorina citri</name>
    <name type="common">Asian citrus psyllid</name>
    <dbReference type="NCBI Taxonomy" id="121845"/>
    <lineage>
        <taxon>Eukaryota</taxon>
        <taxon>Metazoa</taxon>
        <taxon>Ecdysozoa</taxon>
        <taxon>Arthropoda</taxon>
        <taxon>Hexapoda</taxon>
        <taxon>Insecta</taxon>
        <taxon>Pterygota</taxon>
        <taxon>Neoptera</taxon>
        <taxon>Paraneoptera</taxon>
        <taxon>Hemiptera</taxon>
        <taxon>Sternorrhyncha</taxon>
        <taxon>Psylloidea</taxon>
        <taxon>Psyllidae</taxon>
        <taxon>Diaphorininae</taxon>
        <taxon>Diaphorina</taxon>
    </lineage>
</organism>
<keyword evidence="1" id="KW-0472">Membrane</keyword>
<sequence length="180" mass="20461">MVPNHNLSSEEAKVMAPEAIDVDNHKFPFCIVWTPLPLISYVLPIIGHMGICTSRGVIRDFAGSYHVSEDDMAFGWPTKYVQLNPSLANKGVQGWDDAIQEASEIYKHRTHNLLCDNCHSHVATALNLMNYNGSNSWNMVKLGILVTFKSKYVGFSGFLKQWVPFCILAFLVFIFYYYIF</sequence>
<protein>
    <submittedName>
        <fullName evidence="3">Transmembrane protein 222</fullName>
    </submittedName>
</protein>
<reference evidence="3" key="1">
    <citation type="submission" date="2025-08" db="UniProtKB">
        <authorList>
            <consortium name="RefSeq"/>
        </authorList>
    </citation>
    <scope>IDENTIFICATION</scope>
</reference>
<dbReference type="OMA" id="KEKCCIP"/>
<keyword evidence="2" id="KW-1185">Reference proteome</keyword>
<dbReference type="Proteomes" id="UP000079169">
    <property type="component" value="Unplaced"/>
</dbReference>
<keyword evidence="1 3" id="KW-0812">Transmembrane</keyword>
<dbReference type="STRING" id="121845.A0A1S3D715"/>
<name>A0A1S3D715_DIACI</name>
<dbReference type="AlphaFoldDB" id="A0A1S3D715"/>
<dbReference type="Pfam" id="PF05608">
    <property type="entry name" value="RTE1"/>
    <property type="match status" value="2"/>
</dbReference>
<evidence type="ECO:0000313" key="2">
    <source>
        <dbReference type="Proteomes" id="UP000079169"/>
    </source>
</evidence>